<dbReference type="Proteomes" id="UP000801492">
    <property type="component" value="Unassembled WGS sequence"/>
</dbReference>
<comment type="caution">
    <text evidence="1">The sequence shown here is derived from an EMBL/GenBank/DDBJ whole genome shotgun (WGS) entry which is preliminary data.</text>
</comment>
<dbReference type="OrthoDB" id="3256376at2759"/>
<sequence>MIFCWRLERVHKVVREKFSNQTPDLQVPLSDYIDRAAPPDTLHFNFDVTTTLTSQINRSE</sequence>
<reference evidence="1" key="1">
    <citation type="submission" date="2019-08" db="EMBL/GenBank/DDBJ databases">
        <title>The genome of the North American firefly Photinus pyralis.</title>
        <authorList>
            <consortium name="Photinus pyralis genome working group"/>
            <person name="Fallon T.R."/>
            <person name="Sander Lower S.E."/>
            <person name="Weng J.-K."/>
        </authorList>
    </citation>
    <scope>NUCLEOTIDE SEQUENCE</scope>
    <source>
        <strain evidence="1">TRF0915ILg1</strain>
        <tissue evidence="1">Whole body</tissue>
    </source>
</reference>
<dbReference type="AlphaFoldDB" id="A0A8K0G6F9"/>
<organism evidence="1 2">
    <name type="scientific">Ignelater luminosus</name>
    <name type="common">Cucubano</name>
    <name type="synonym">Pyrophorus luminosus</name>
    <dbReference type="NCBI Taxonomy" id="2038154"/>
    <lineage>
        <taxon>Eukaryota</taxon>
        <taxon>Metazoa</taxon>
        <taxon>Ecdysozoa</taxon>
        <taxon>Arthropoda</taxon>
        <taxon>Hexapoda</taxon>
        <taxon>Insecta</taxon>
        <taxon>Pterygota</taxon>
        <taxon>Neoptera</taxon>
        <taxon>Endopterygota</taxon>
        <taxon>Coleoptera</taxon>
        <taxon>Polyphaga</taxon>
        <taxon>Elateriformia</taxon>
        <taxon>Elateroidea</taxon>
        <taxon>Elateridae</taxon>
        <taxon>Agrypninae</taxon>
        <taxon>Pyrophorini</taxon>
        <taxon>Ignelater</taxon>
    </lineage>
</organism>
<keyword evidence="2" id="KW-1185">Reference proteome</keyword>
<evidence type="ECO:0000313" key="2">
    <source>
        <dbReference type="Proteomes" id="UP000801492"/>
    </source>
</evidence>
<protein>
    <submittedName>
        <fullName evidence="1">Uncharacterized protein</fullName>
    </submittedName>
</protein>
<dbReference type="EMBL" id="VTPC01082538">
    <property type="protein sequence ID" value="KAF2887626.1"/>
    <property type="molecule type" value="Genomic_DNA"/>
</dbReference>
<feature type="non-terminal residue" evidence="1">
    <location>
        <position position="60"/>
    </location>
</feature>
<gene>
    <name evidence="1" type="ORF">ILUMI_18547</name>
</gene>
<proteinExistence type="predicted"/>
<accession>A0A8K0G6F9</accession>
<evidence type="ECO:0000313" key="1">
    <source>
        <dbReference type="EMBL" id="KAF2887626.1"/>
    </source>
</evidence>
<name>A0A8K0G6F9_IGNLU</name>